<name>A0ABR2W244_9FUNG</name>
<sequence>METIRGIYIPEVHLPATIISFKVTPGDDIEKYQVVCLYEHTSTEEVKTEHDPDFPKQESDIKLVIRNIREELNSPYEGTIEKLEASVGDRITENSQAILTVKEPCSHGMQFNGLCADCAKDWSV</sequence>
<proteinExistence type="predicted"/>
<comment type="caution">
    <text evidence="1">The sequence shown here is derived from an EMBL/GenBank/DDBJ whole genome shotgun (WGS) entry which is preliminary data.</text>
</comment>
<evidence type="ECO:0000313" key="2">
    <source>
        <dbReference type="Proteomes" id="UP001479436"/>
    </source>
</evidence>
<dbReference type="Proteomes" id="UP001479436">
    <property type="component" value="Unassembled WGS sequence"/>
</dbReference>
<feature type="non-terminal residue" evidence="1">
    <location>
        <position position="124"/>
    </location>
</feature>
<reference evidence="1 2" key="1">
    <citation type="submission" date="2023-04" db="EMBL/GenBank/DDBJ databases">
        <title>Genome of Basidiobolus ranarum AG-B5.</title>
        <authorList>
            <person name="Stajich J.E."/>
            <person name="Carter-House D."/>
            <person name="Gryganskyi A."/>
        </authorList>
    </citation>
    <scope>NUCLEOTIDE SEQUENCE [LARGE SCALE GENOMIC DNA]</scope>
    <source>
        <strain evidence="1 2">AG-B5</strain>
    </source>
</reference>
<dbReference type="EC" id="3.1.3.16" evidence="1"/>
<dbReference type="Gene3D" id="2.40.50.100">
    <property type="match status" value="1"/>
</dbReference>
<evidence type="ECO:0000313" key="1">
    <source>
        <dbReference type="EMBL" id="KAK9716779.1"/>
    </source>
</evidence>
<organism evidence="1 2">
    <name type="scientific">Basidiobolus ranarum</name>
    <dbReference type="NCBI Taxonomy" id="34480"/>
    <lineage>
        <taxon>Eukaryota</taxon>
        <taxon>Fungi</taxon>
        <taxon>Fungi incertae sedis</taxon>
        <taxon>Zoopagomycota</taxon>
        <taxon>Entomophthoromycotina</taxon>
        <taxon>Basidiobolomycetes</taxon>
        <taxon>Basidiobolales</taxon>
        <taxon>Basidiobolaceae</taxon>
        <taxon>Basidiobolus</taxon>
    </lineage>
</organism>
<dbReference type="GO" id="GO:0004722">
    <property type="term" value="F:protein serine/threonine phosphatase activity"/>
    <property type="evidence" value="ECO:0007669"/>
    <property type="project" value="UniProtKB-EC"/>
</dbReference>
<keyword evidence="2" id="KW-1185">Reference proteome</keyword>
<accession>A0ABR2W244</accession>
<gene>
    <name evidence="1" type="primary">fcp1_1</name>
    <name evidence="1" type="ORF">K7432_006675</name>
</gene>
<dbReference type="EMBL" id="JASJQH010007179">
    <property type="protein sequence ID" value="KAK9716779.1"/>
    <property type="molecule type" value="Genomic_DNA"/>
</dbReference>
<protein>
    <submittedName>
        <fullName evidence="1">CTD phosphatase Fcp1</fullName>
        <ecNumber evidence="1">3.1.3.16</ecNumber>
    </submittedName>
</protein>
<keyword evidence="1" id="KW-0378">Hydrolase</keyword>